<evidence type="ECO:0000256" key="3">
    <source>
        <dbReference type="ARBA" id="ARBA00022692"/>
    </source>
</evidence>
<feature type="domain" description="MacB-like periplasmic core" evidence="8">
    <location>
        <begin position="20"/>
        <end position="244"/>
    </location>
</feature>
<dbReference type="GO" id="GO:0005886">
    <property type="term" value="C:plasma membrane"/>
    <property type="evidence" value="ECO:0007669"/>
    <property type="project" value="UniProtKB-SubCell"/>
</dbReference>
<feature type="domain" description="ABC3 transporter permease C-terminal" evidence="7">
    <location>
        <begin position="700"/>
        <end position="812"/>
    </location>
</feature>
<feature type="transmembrane region" description="Helical" evidence="6">
    <location>
        <begin position="391"/>
        <end position="416"/>
    </location>
</feature>
<dbReference type="eggNOG" id="COG0577">
    <property type="taxonomic scope" value="Bacteria"/>
</dbReference>
<feature type="transmembrane region" description="Helical" evidence="6">
    <location>
        <begin position="345"/>
        <end position="371"/>
    </location>
</feature>
<keyword evidence="4 6" id="KW-1133">Transmembrane helix</keyword>
<gene>
    <name evidence="9" type="ordered locus">Halhy_2275</name>
</gene>
<name>F4KU57_HALH1</name>
<dbReference type="Pfam" id="PF02687">
    <property type="entry name" value="FtsX"/>
    <property type="match status" value="2"/>
</dbReference>
<evidence type="ECO:0000256" key="4">
    <source>
        <dbReference type="ARBA" id="ARBA00022989"/>
    </source>
</evidence>
<feature type="transmembrane region" description="Helical" evidence="6">
    <location>
        <begin position="748"/>
        <end position="767"/>
    </location>
</feature>
<dbReference type="OrthoDB" id="5933722at2"/>
<keyword evidence="3 6" id="KW-0812">Transmembrane</keyword>
<proteinExistence type="predicted"/>
<feature type="transmembrane region" description="Helical" evidence="6">
    <location>
        <begin position="21"/>
        <end position="42"/>
    </location>
</feature>
<dbReference type="PANTHER" id="PTHR30572">
    <property type="entry name" value="MEMBRANE COMPONENT OF TRANSPORTER-RELATED"/>
    <property type="match status" value="1"/>
</dbReference>
<dbReference type="Pfam" id="PF12704">
    <property type="entry name" value="MacB_PCD"/>
    <property type="match status" value="1"/>
</dbReference>
<dbReference type="Proteomes" id="UP000008461">
    <property type="component" value="Chromosome"/>
</dbReference>
<reference evidence="9 10" key="1">
    <citation type="journal article" date="2011" name="Stand. Genomic Sci.">
        <title>Complete genome sequence of Haliscomenobacter hydrossis type strain (O).</title>
        <authorList>
            <consortium name="US DOE Joint Genome Institute (JGI-PGF)"/>
            <person name="Daligault H."/>
            <person name="Lapidus A."/>
            <person name="Zeytun A."/>
            <person name="Nolan M."/>
            <person name="Lucas S."/>
            <person name="Del Rio T.G."/>
            <person name="Tice H."/>
            <person name="Cheng J.F."/>
            <person name="Tapia R."/>
            <person name="Han C."/>
            <person name="Goodwin L."/>
            <person name="Pitluck S."/>
            <person name="Liolios K."/>
            <person name="Pagani I."/>
            <person name="Ivanova N."/>
            <person name="Huntemann M."/>
            <person name="Mavromatis K."/>
            <person name="Mikhailova N."/>
            <person name="Pati A."/>
            <person name="Chen A."/>
            <person name="Palaniappan K."/>
            <person name="Land M."/>
            <person name="Hauser L."/>
            <person name="Brambilla E.M."/>
            <person name="Rohde M."/>
            <person name="Verbarg S."/>
            <person name="Goker M."/>
            <person name="Bristow J."/>
            <person name="Eisen J.A."/>
            <person name="Markowitz V."/>
            <person name="Hugenholtz P."/>
            <person name="Kyrpides N.C."/>
            <person name="Klenk H.P."/>
            <person name="Woyke T."/>
        </authorList>
    </citation>
    <scope>NUCLEOTIDE SEQUENCE [LARGE SCALE GENOMIC DNA]</scope>
    <source>
        <strain evidence="10">ATCC 27775 / DSM 1100 / LMG 10767 / O</strain>
    </source>
</reference>
<dbReference type="AlphaFoldDB" id="F4KU57"/>
<evidence type="ECO:0000256" key="5">
    <source>
        <dbReference type="ARBA" id="ARBA00023136"/>
    </source>
</evidence>
<evidence type="ECO:0008006" key="11">
    <source>
        <dbReference type="Google" id="ProtNLM"/>
    </source>
</evidence>
<feature type="domain" description="ABC3 transporter permease C-terminal" evidence="7">
    <location>
        <begin position="300"/>
        <end position="417"/>
    </location>
</feature>
<dbReference type="InterPro" id="IPR025857">
    <property type="entry name" value="MacB_PCD"/>
</dbReference>
<evidence type="ECO:0000313" key="10">
    <source>
        <dbReference type="Proteomes" id="UP000008461"/>
    </source>
</evidence>
<dbReference type="KEGG" id="hhy:Halhy_2275"/>
<evidence type="ECO:0000256" key="2">
    <source>
        <dbReference type="ARBA" id="ARBA00022475"/>
    </source>
</evidence>
<evidence type="ECO:0000313" key="9">
    <source>
        <dbReference type="EMBL" id="AEE50154.1"/>
    </source>
</evidence>
<dbReference type="HOGENOM" id="CLU_008713_1_0_10"/>
<dbReference type="PANTHER" id="PTHR30572:SF18">
    <property type="entry name" value="ABC-TYPE MACROLIDE FAMILY EXPORT SYSTEM PERMEASE COMPONENT 2"/>
    <property type="match status" value="1"/>
</dbReference>
<reference key="2">
    <citation type="submission" date="2011-04" db="EMBL/GenBank/DDBJ databases">
        <title>Complete sequence of chromosome of Haliscomenobacter hydrossis DSM 1100.</title>
        <authorList>
            <consortium name="US DOE Joint Genome Institute (JGI-PGF)"/>
            <person name="Lucas S."/>
            <person name="Han J."/>
            <person name="Lapidus A."/>
            <person name="Bruce D."/>
            <person name="Goodwin L."/>
            <person name="Pitluck S."/>
            <person name="Peters L."/>
            <person name="Kyrpides N."/>
            <person name="Mavromatis K."/>
            <person name="Ivanova N."/>
            <person name="Ovchinnikova G."/>
            <person name="Pagani I."/>
            <person name="Daligault H."/>
            <person name="Detter J.C."/>
            <person name="Han C."/>
            <person name="Land M."/>
            <person name="Hauser L."/>
            <person name="Markowitz V."/>
            <person name="Cheng J.-F."/>
            <person name="Hugenholtz P."/>
            <person name="Woyke T."/>
            <person name="Wu D."/>
            <person name="Verbarg S."/>
            <person name="Frueling A."/>
            <person name="Brambilla E."/>
            <person name="Klenk H.-P."/>
            <person name="Eisen J.A."/>
        </authorList>
    </citation>
    <scope>NUCLEOTIDE SEQUENCE</scope>
    <source>
        <strain>DSM 1100</strain>
    </source>
</reference>
<dbReference type="InterPro" id="IPR003838">
    <property type="entry name" value="ABC3_permease_C"/>
</dbReference>
<evidence type="ECO:0000259" key="7">
    <source>
        <dbReference type="Pfam" id="PF02687"/>
    </source>
</evidence>
<feature type="transmembrane region" description="Helical" evidence="6">
    <location>
        <begin position="293"/>
        <end position="314"/>
    </location>
</feature>
<protein>
    <recommendedName>
        <fullName evidence="11">ABC3 transporter permease protein domain-containing protein</fullName>
    </recommendedName>
</protein>
<keyword evidence="10" id="KW-1185">Reference proteome</keyword>
<comment type="subcellular location">
    <subcellularLocation>
        <location evidence="1">Cell membrane</location>
        <topology evidence="1">Multi-pass membrane protein</topology>
    </subcellularLocation>
</comment>
<dbReference type="InterPro" id="IPR050250">
    <property type="entry name" value="Macrolide_Exporter_MacB"/>
</dbReference>
<dbReference type="RefSeq" id="WP_013764704.1">
    <property type="nucleotide sequence ID" value="NC_015510.1"/>
</dbReference>
<evidence type="ECO:0000259" key="8">
    <source>
        <dbReference type="Pfam" id="PF12704"/>
    </source>
</evidence>
<evidence type="ECO:0000256" key="6">
    <source>
        <dbReference type="SAM" id="Phobius"/>
    </source>
</evidence>
<accession>F4KU57</accession>
<keyword evidence="5 6" id="KW-0472">Membrane</keyword>
<dbReference type="STRING" id="760192.Halhy_2275"/>
<feature type="transmembrane region" description="Helical" evidence="6">
    <location>
        <begin position="782"/>
        <end position="805"/>
    </location>
</feature>
<dbReference type="GO" id="GO:0022857">
    <property type="term" value="F:transmembrane transporter activity"/>
    <property type="evidence" value="ECO:0007669"/>
    <property type="project" value="TreeGrafter"/>
</dbReference>
<evidence type="ECO:0000256" key="1">
    <source>
        <dbReference type="ARBA" id="ARBA00004651"/>
    </source>
</evidence>
<organism evidence="9 10">
    <name type="scientific">Haliscomenobacter hydrossis (strain ATCC 27775 / DSM 1100 / LMG 10767 / O)</name>
    <dbReference type="NCBI Taxonomy" id="760192"/>
    <lineage>
        <taxon>Bacteria</taxon>
        <taxon>Pseudomonadati</taxon>
        <taxon>Bacteroidota</taxon>
        <taxon>Saprospiria</taxon>
        <taxon>Saprospirales</taxon>
        <taxon>Haliscomenobacteraceae</taxon>
        <taxon>Haliscomenobacter</taxon>
    </lineage>
</organism>
<sequence length="819" mass="91046">MLYNYLKIALRNLLRNKLSTTLNIVGLTFGLTCFFALSLFVIDELTFDRHHPDSDRIYRVIKHRKTPDEAISIAGASYKLAEESKKSIGEVENTARITQGGRDNLENLANQKKINEEVTVANNGLMEIFDFEALDGNPKTALVEPYSIVIVENLALQLFGSTQVAGKTLKWNGMEQPFKITAVLKNHPRNSSFSFSSVYSESTYLSDPEYLAELNADWGSHEFLVYALLSENANPQSVAQKMRQMVYANFKPDPGISLAYSLQALRDVHLHSENILDSANIGTPAAPGNSSLLYLKIFALVALFVLSIACINYMNLTTAKASTRCKEIGIKKAVGAFRGQLITQLLVESVMVTSISFVLSVLLVNLILPFFNEFTQKELSLGFSTDYRIWLSAFLMAILTGLMAGSYPALMLSRFSPNMLLKSLKAQKSSDFSLRKGLVVFQFAVSVFMIIATIVVFLQVRYVHNKDLGFNQELLVVVDINSGAIRRAAPTIVSEIGNLPKVKNVSTTSRVPGEWKNLPAVKIRQMGQLDEQKEAFFLGVDEHFTKTFEVDLLQGKNFSGSGDSASVILNETAAKLLNITEPSDQLIEIPAASYGLSFNPLRGGQAFKARVIGIVKDFHFQTLREKIAPLVMAYQQNPIHNIDYFTARIEAADASQTIQAMEAILAKIDAAELFEYHYLDQQLALFYAEDARRETMLIWMALATVLIACLGLFGLATYAAEQRIREIGVRKVLGASVLSLSKLLSMDFLKLVGIAIAIAFPIAYWAMNKWLLEFAYHIEIKWWVYVLAGLIAITIALLTVSYQAIKAALMNPVKSLKTE</sequence>
<dbReference type="EMBL" id="CP002691">
    <property type="protein sequence ID" value="AEE50154.1"/>
    <property type="molecule type" value="Genomic_DNA"/>
</dbReference>
<feature type="transmembrane region" description="Helical" evidence="6">
    <location>
        <begin position="696"/>
        <end position="720"/>
    </location>
</feature>
<keyword evidence="2" id="KW-1003">Cell membrane</keyword>
<feature type="transmembrane region" description="Helical" evidence="6">
    <location>
        <begin position="437"/>
        <end position="458"/>
    </location>
</feature>